<accession>A0A1X7KZI3</accession>
<gene>
    <name evidence="1" type="ORF">SAMN05660862_3346</name>
</gene>
<dbReference type="RefSeq" id="WP_085474043.1">
    <property type="nucleotide sequence ID" value="NZ_CP038029.1"/>
</dbReference>
<dbReference type="EMBL" id="FXAU01000007">
    <property type="protein sequence ID" value="SMG46810.1"/>
    <property type="molecule type" value="Genomic_DNA"/>
</dbReference>
<reference evidence="1 2" key="1">
    <citation type="submission" date="2017-04" db="EMBL/GenBank/DDBJ databases">
        <authorList>
            <person name="Afonso C.L."/>
            <person name="Miller P.J."/>
            <person name="Scott M.A."/>
            <person name="Spackman E."/>
            <person name="Goraichik I."/>
            <person name="Dimitrov K.M."/>
            <person name="Suarez D.L."/>
            <person name="Swayne D.E."/>
        </authorList>
    </citation>
    <scope>NUCLEOTIDE SEQUENCE [LARGE SCALE GENOMIC DNA]</scope>
    <source>
        <strain evidence="1 2">DSM 22418</strain>
    </source>
</reference>
<dbReference type="Proteomes" id="UP000192980">
    <property type="component" value="Unassembled WGS sequence"/>
</dbReference>
<evidence type="ECO:0000313" key="1">
    <source>
        <dbReference type="EMBL" id="SMG46810.1"/>
    </source>
</evidence>
<dbReference type="STRING" id="561061.SAMN05660862_3346"/>
<dbReference type="PROSITE" id="PS51257">
    <property type="entry name" value="PROKAR_LIPOPROTEIN"/>
    <property type="match status" value="1"/>
</dbReference>
<proteinExistence type="predicted"/>
<evidence type="ECO:0000313" key="2">
    <source>
        <dbReference type="Proteomes" id="UP000192980"/>
    </source>
</evidence>
<dbReference type="AlphaFoldDB" id="A0A1X7KZI3"/>
<dbReference type="Gene3D" id="1.25.40.390">
    <property type="match status" value="1"/>
</dbReference>
<dbReference type="SUPFAM" id="SSF48452">
    <property type="entry name" value="TPR-like"/>
    <property type="match status" value="1"/>
</dbReference>
<organism evidence="1 2">
    <name type="scientific">Sphingobacterium psychroaquaticum</name>
    <dbReference type="NCBI Taxonomy" id="561061"/>
    <lineage>
        <taxon>Bacteria</taxon>
        <taxon>Pseudomonadati</taxon>
        <taxon>Bacteroidota</taxon>
        <taxon>Sphingobacteriia</taxon>
        <taxon>Sphingobacteriales</taxon>
        <taxon>Sphingobacteriaceae</taxon>
        <taxon>Sphingobacterium</taxon>
    </lineage>
</organism>
<keyword evidence="2" id="KW-1185">Reference proteome</keyword>
<dbReference type="InterPro" id="IPR011990">
    <property type="entry name" value="TPR-like_helical_dom_sf"/>
</dbReference>
<protein>
    <submittedName>
        <fullName evidence="1">Starch-binding associating with outer membrane</fullName>
    </submittedName>
</protein>
<dbReference type="OrthoDB" id="9766256at2"/>
<name>A0A1X7KZI3_9SPHI</name>
<sequence>MKKILSIITIAGALLMSSCDKWLDINDNPNNPNTKVPTVDLRLPSIIARFAEAYESGGTRAALIAQQVSGTTANNWNLSRWNITAAAVNWPYQPWYIYTAVNIPDLIEKGQESEAYHYMGAGKIVWAWGFGMFSDLYGMLPYDEAFVGGNMVPKYDQGDLVYERCIKELDEAIAFLQRTQGTSAPALSKGDYLFGGDTSKWIKLAYGLKARMLNHQSKTDKYNAQEILSLLEKAPKTANESALYQYQDRSTSASSSTESLQYQNNASNRVTKLYIDYILNNYLGAPTGGNDLEDPRANYLIPRFVATNMRTPGVNMQEIPDAGFASSIANYAALRPTPNVSTGSVYAKTDAKGLLLTSSEMHFIKAEVLLGQGDKSGALKAYKDGIKDHMEVLGIPIASINAFLASSSVVQDFNLLTISHIMIQKYIALSYSPEVFNDVRRLEYCTDASGKYNESTGVYKGLKRPKAVFSLAFPSDDMWPRRFAVASYGISYNYAQVIAADPDASEAVYTAKRIWWDKKN</sequence>
<dbReference type="InterPro" id="IPR041662">
    <property type="entry name" value="SusD-like_2"/>
</dbReference>
<dbReference type="Pfam" id="PF12771">
    <property type="entry name" value="SusD-like_2"/>
    <property type="match status" value="1"/>
</dbReference>